<reference evidence="2" key="1">
    <citation type="submission" date="2020-02" db="EMBL/GenBank/DDBJ databases">
        <authorList>
            <person name="Palmer J.M."/>
        </authorList>
    </citation>
    <scope>NUCLEOTIDE SEQUENCE</scope>
    <source>
        <strain evidence="2">EPUS1.4</strain>
        <tissue evidence="2">Thallus</tissue>
    </source>
</reference>
<accession>A0A8H7A9J3</accession>
<dbReference type="OrthoDB" id="4761204at2759"/>
<sequence length="143" mass="14489">MHHYKHGTAITPGESAEPGIGRGCGAVTWIVRPDGSGPAAVGEEGELWLEGPIVGRGYLGDAERLPPPSSRNPHGSFEAEQAFPAVEAACIVPATSCVTVLTAPSTSSAVRTTRSRSAASASSSAMSSTTCASVSPPTRISLS</sequence>
<organism evidence="2 3">
    <name type="scientific">Endocarpon pusillum</name>
    <dbReference type="NCBI Taxonomy" id="364733"/>
    <lineage>
        <taxon>Eukaryota</taxon>
        <taxon>Fungi</taxon>
        <taxon>Dikarya</taxon>
        <taxon>Ascomycota</taxon>
        <taxon>Pezizomycotina</taxon>
        <taxon>Eurotiomycetes</taxon>
        <taxon>Chaetothyriomycetidae</taxon>
        <taxon>Verrucariales</taxon>
        <taxon>Verrucariaceae</taxon>
        <taxon>Endocarpon</taxon>
    </lineage>
</organism>
<dbReference type="InterPro" id="IPR042099">
    <property type="entry name" value="ANL_N_sf"/>
</dbReference>
<gene>
    <name evidence="2" type="ORF">GJ744_001477</name>
</gene>
<dbReference type="Gene3D" id="3.40.50.12780">
    <property type="entry name" value="N-terminal domain of ligase-like"/>
    <property type="match status" value="1"/>
</dbReference>
<dbReference type="EMBL" id="JAACFV010000120">
    <property type="protein sequence ID" value="KAF7505023.1"/>
    <property type="molecule type" value="Genomic_DNA"/>
</dbReference>
<protein>
    <recommendedName>
        <fullName evidence="4">AMP-dependent synthetase/ligase domain-containing protein</fullName>
    </recommendedName>
</protein>
<feature type="region of interest" description="Disordered" evidence="1">
    <location>
        <begin position="105"/>
        <end position="143"/>
    </location>
</feature>
<evidence type="ECO:0008006" key="4">
    <source>
        <dbReference type="Google" id="ProtNLM"/>
    </source>
</evidence>
<name>A0A8H7A9J3_9EURO</name>
<feature type="compositionally biased region" description="Low complexity" evidence="1">
    <location>
        <begin position="105"/>
        <end position="135"/>
    </location>
</feature>
<comment type="caution">
    <text evidence="2">The sequence shown here is derived from an EMBL/GenBank/DDBJ whole genome shotgun (WGS) entry which is preliminary data.</text>
</comment>
<evidence type="ECO:0000313" key="3">
    <source>
        <dbReference type="Proteomes" id="UP000606974"/>
    </source>
</evidence>
<evidence type="ECO:0000313" key="2">
    <source>
        <dbReference type="EMBL" id="KAF7505023.1"/>
    </source>
</evidence>
<proteinExistence type="predicted"/>
<evidence type="ECO:0000256" key="1">
    <source>
        <dbReference type="SAM" id="MobiDB-lite"/>
    </source>
</evidence>
<keyword evidence="3" id="KW-1185">Reference proteome</keyword>
<dbReference type="AlphaFoldDB" id="A0A8H7A9J3"/>
<dbReference type="Proteomes" id="UP000606974">
    <property type="component" value="Unassembled WGS sequence"/>
</dbReference>
<dbReference type="SUPFAM" id="SSF56801">
    <property type="entry name" value="Acetyl-CoA synthetase-like"/>
    <property type="match status" value="1"/>
</dbReference>